<name>A0AAU8J7D1_9CYAN</name>
<dbReference type="GO" id="GO:0008168">
    <property type="term" value="F:methyltransferase activity"/>
    <property type="evidence" value="ECO:0007669"/>
    <property type="project" value="UniProtKB-KW"/>
</dbReference>
<dbReference type="Pfam" id="PF05050">
    <property type="entry name" value="Methyltransf_21"/>
    <property type="match status" value="1"/>
</dbReference>
<proteinExistence type="predicted"/>
<protein>
    <submittedName>
        <fullName evidence="2">FkbM family methyltransferase</fullName>
    </submittedName>
</protein>
<evidence type="ECO:0000259" key="1">
    <source>
        <dbReference type="Pfam" id="PF05050"/>
    </source>
</evidence>
<keyword evidence="2" id="KW-0808">Transferase</keyword>
<sequence length="266" mass="30591">MDENLIIDVGVHTGEDTEFYLKKGFRVVGIEANPEIYQLTKNKLQSYIANGQLQLLNIAIAPQDGEITFYSNLEKSIWGTISPDFVHRGEILGTKSVAIKVKGTRFENILQEFGIPYYLKIDIEGADILCIKALRKFDNRPKFISIESAKLSWNDLLEEFKIFEELGYQKFKVINQAKISQQTCPYPAKEGKYVEHEFQYGCSGSFGEETPGNWLSKTAAINIYKRIFWFYKILGIQGIIYKYPWGKMLIEGLNLKEPWYDTHASL</sequence>
<dbReference type="InterPro" id="IPR029063">
    <property type="entry name" value="SAM-dependent_MTases_sf"/>
</dbReference>
<organism evidence="2">
    <name type="scientific">Planktothricoides raciborskii GIHE-MW2</name>
    <dbReference type="NCBI Taxonomy" id="2792601"/>
    <lineage>
        <taxon>Bacteria</taxon>
        <taxon>Bacillati</taxon>
        <taxon>Cyanobacteriota</taxon>
        <taxon>Cyanophyceae</taxon>
        <taxon>Oscillatoriophycideae</taxon>
        <taxon>Oscillatoriales</taxon>
        <taxon>Oscillatoriaceae</taxon>
        <taxon>Planktothricoides</taxon>
    </lineage>
</organism>
<evidence type="ECO:0000313" key="2">
    <source>
        <dbReference type="EMBL" id="XCM34727.1"/>
    </source>
</evidence>
<dbReference type="AlphaFoldDB" id="A0AAU8J7D1"/>
<accession>A0AAU8J7D1</accession>
<dbReference type="PANTHER" id="PTHR34203:SF15">
    <property type="entry name" value="SLL1173 PROTEIN"/>
    <property type="match status" value="1"/>
</dbReference>
<dbReference type="PANTHER" id="PTHR34203">
    <property type="entry name" value="METHYLTRANSFERASE, FKBM FAMILY PROTEIN"/>
    <property type="match status" value="1"/>
</dbReference>
<dbReference type="Gene3D" id="3.40.50.150">
    <property type="entry name" value="Vaccinia Virus protein VP39"/>
    <property type="match status" value="1"/>
</dbReference>
<feature type="domain" description="Methyltransferase FkbM" evidence="1">
    <location>
        <begin position="8"/>
        <end position="169"/>
    </location>
</feature>
<dbReference type="InterPro" id="IPR052514">
    <property type="entry name" value="SAM-dependent_MTase"/>
</dbReference>
<gene>
    <name evidence="2" type="ORF">ABWT76_003359</name>
</gene>
<dbReference type="InterPro" id="IPR006342">
    <property type="entry name" value="FkbM_mtfrase"/>
</dbReference>
<dbReference type="SUPFAM" id="SSF53335">
    <property type="entry name" value="S-adenosyl-L-methionine-dependent methyltransferases"/>
    <property type="match status" value="1"/>
</dbReference>
<keyword evidence="2" id="KW-0489">Methyltransferase</keyword>
<dbReference type="RefSeq" id="WP_054466921.1">
    <property type="nucleotide sequence ID" value="NZ_CP159837.1"/>
</dbReference>
<dbReference type="NCBIfam" id="TIGR01444">
    <property type="entry name" value="fkbM_fam"/>
    <property type="match status" value="1"/>
</dbReference>
<dbReference type="EMBL" id="CP159837">
    <property type="protein sequence ID" value="XCM34727.1"/>
    <property type="molecule type" value="Genomic_DNA"/>
</dbReference>
<reference evidence="2" key="1">
    <citation type="submission" date="2024-07" db="EMBL/GenBank/DDBJ databases">
        <authorList>
            <person name="Kim Y.J."/>
            <person name="Jeong J.Y."/>
        </authorList>
    </citation>
    <scope>NUCLEOTIDE SEQUENCE</scope>
    <source>
        <strain evidence="2">GIHE-MW2</strain>
    </source>
</reference>
<dbReference type="GO" id="GO:0032259">
    <property type="term" value="P:methylation"/>
    <property type="evidence" value="ECO:0007669"/>
    <property type="project" value="UniProtKB-KW"/>
</dbReference>